<keyword evidence="2 3" id="KW-0378">Hydrolase</keyword>
<dbReference type="GO" id="GO:0016787">
    <property type="term" value="F:hydrolase activity"/>
    <property type="evidence" value="ECO:0007669"/>
    <property type="project" value="UniProtKB-KW"/>
</dbReference>
<evidence type="ECO:0000256" key="3">
    <source>
        <dbReference type="RuleBase" id="RU361235"/>
    </source>
</evidence>
<name>A0AA41PXA4_9ACTN</name>
<dbReference type="Gene3D" id="3.40.50.1820">
    <property type="entry name" value="alpha/beta hydrolase"/>
    <property type="match status" value="1"/>
</dbReference>
<dbReference type="InterPro" id="IPR002018">
    <property type="entry name" value="CarbesteraseB"/>
</dbReference>
<keyword evidence="6" id="KW-1185">Reference proteome</keyword>
<protein>
    <recommendedName>
        <fullName evidence="3">Carboxylic ester hydrolase</fullName>
        <ecNumber evidence="3">3.1.1.-</ecNumber>
    </recommendedName>
</protein>
<sequence length="492" mass="51422">MTEQPLVSTTLGPVAGFWQGESARFLGIPYAQPPVGDLRFAVPVAPEPWTEPLDATAYGPTAQRRGFGDGPSIIPEPSIPGAGTLNLNVFTPAPGGGAGLPVLVWIHGGGFIAGSAASPWYDGAAFNRDGVVLVSLGYRLGIEGFLHVEGAPDNRGVLDWIAALTWVRDNIAAFGGDPAKVTIAGQSAGGGAVQTLLATPSARDLFRGAISVSGAVMEPQSRERGLAIAGMLTARTGTPATVAALRDLSDDEMLALQDAVMAPEEGQAPLPDLVLAPFADGELIPEQVPAAIRGGSASPVPLMLGATHHEFNMAAEFGMPDAPIELAHALLGQVGLPADAVAEFVALHEGKAPATIIGQGLTDWLFRASAVRVAEDRAALGLPTWLYAFEWLSAGPMLPGKAFHCLDLPFAFDLLDAEGAELQTGPDAPRKLADAMHGAWVAFIRDLDPGAAWPRYTAEQRSTQIWDTDSSVAADFYGPERAIWSRLETPEA</sequence>
<comment type="similarity">
    <text evidence="1 3">Belongs to the type-B carboxylesterase/lipase family.</text>
</comment>
<dbReference type="InterPro" id="IPR050309">
    <property type="entry name" value="Type-B_Carboxylest/Lipase"/>
</dbReference>
<dbReference type="EC" id="3.1.1.-" evidence="3"/>
<dbReference type="AlphaFoldDB" id="A0AA41PXA4"/>
<accession>A0AA41PXA4</accession>
<feature type="domain" description="Carboxylesterase type B" evidence="4">
    <location>
        <begin position="4"/>
        <end position="463"/>
    </location>
</feature>
<evidence type="ECO:0000313" key="6">
    <source>
        <dbReference type="Proteomes" id="UP001165378"/>
    </source>
</evidence>
<gene>
    <name evidence="5" type="ORF">LZ495_06720</name>
</gene>
<evidence type="ECO:0000256" key="2">
    <source>
        <dbReference type="ARBA" id="ARBA00022801"/>
    </source>
</evidence>
<organism evidence="5 6">
    <name type="scientific">Yinghuangia soli</name>
    <dbReference type="NCBI Taxonomy" id="2908204"/>
    <lineage>
        <taxon>Bacteria</taxon>
        <taxon>Bacillati</taxon>
        <taxon>Actinomycetota</taxon>
        <taxon>Actinomycetes</taxon>
        <taxon>Kitasatosporales</taxon>
        <taxon>Streptomycetaceae</taxon>
        <taxon>Yinghuangia</taxon>
    </lineage>
</organism>
<dbReference type="PROSITE" id="PS00122">
    <property type="entry name" value="CARBOXYLESTERASE_B_1"/>
    <property type="match status" value="1"/>
</dbReference>
<dbReference type="SUPFAM" id="SSF53474">
    <property type="entry name" value="alpha/beta-Hydrolases"/>
    <property type="match status" value="1"/>
</dbReference>
<evidence type="ECO:0000259" key="4">
    <source>
        <dbReference type="Pfam" id="PF00135"/>
    </source>
</evidence>
<dbReference type="RefSeq" id="WP_235051033.1">
    <property type="nucleotide sequence ID" value="NZ_JAKFHA010000002.1"/>
</dbReference>
<evidence type="ECO:0000313" key="5">
    <source>
        <dbReference type="EMBL" id="MCF2526911.1"/>
    </source>
</evidence>
<proteinExistence type="inferred from homology"/>
<dbReference type="InterPro" id="IPR029058">
    <property type="entry name" value="AB_hydrolase_fold"/>
</dbReference>
<reference evidence="5" key="1">
    <citation type="submission" date="2022-01" db="EMBL/GenBank/DDBJ databases">
        <title>Genome-Based Taxonomic Classification of the Phylum Actinobacteria.</title>
        <authorList>
            <person name="Gao Y."/>
        </authorList>
    </citation>
    <scope>NUCLEOTIDE SEQUENCE</scope>
    <source>
        <strain evidence="5">KLBMP 8922</strain>
    </source>
</reference>
<dbReference type="Pfam" id="PF00135">
    <property type="entry name" value="COesterase"/>
    <property type="match status" value="1"/>
</dbReference>
<dbReference type="EMBL" id="JAKFHA010000002">
    <property type="protein sequence ID" value="MCF2526911.1"/>
    <property type="molecule type" value="Genomic_DNA"/>
</dbReference>
<dbReference type="PANTHER" id="PTHR11559">
    <property type="entry name" value="CARBOXYLESTERASE"/>
    <property type="match status" value="1"/>
</dbReference>
<dbReference type="Proteomes" id="UP001165378">
    <property type="component" value="Unassembled WGS sequence"/>
</dbReference>
<comment type="caution">
    <text evidence="5">The sequence shown here is derived from an EMBL/GenBank/DDBJ whole genome shotgun (WGS) entry which is preliminary data.</text>
</comment>
<evidence type="ECO:0000256" key="1">
    <source>
        <dbReference type="ARBA" id="ARBA00005964"/>
    </source>
</evidence>
<dbReference type="InterPro" id="IPR019826">
    <property type="entry name" value="Carboxylesterase_B_AS"/>
</dbReference>